<keyword evidence="10" id="KW-1185">Reference proteome</keyword>
<protein>
    <submittedName>
        <fullName evidence="9">MobA-like NTP transferase domain-containing protein</fullName>
    </submittedName>
</protein>
<accession>A0A6A6PXH0</accession>
<dbReference type="SUPFAM" id="SSF53448">
    <property type="entry name" value="Nucleotide-diphospho-sugar transferases"/>
    <property type="match status" value="1"/>
</dbReference>
<evidence type="ECO:0000313" key="9">
    <source>
        <dbReference type="EMBL" id="KAF2484868.1"/>
    </source>
</evidence>
<dbReference type="PANTHER" id="PTHR19136">
    <property type="entry name" value="MOLYBDENUM COFACTOR GUANYLYLTRANSFERASE"/>
    <property type="match status" value="1"/>
</dbReference>
<name>A0A6A6PXH0_9PEZI</name>
<keyword evidence="4" id="KW-0547">Nucleotide-binding</keyword>
<dbReference type="RefSeq" id="XP_033591437.1">
    <property type="nucleotide sequence ID" value="XM_033738838.1"/>
</dbReference>
<dbReference type="GO" id="GO:0046872">
    <property type="term" value="F:metal ion binding"/>
    <property type="evidence" value="ECO:0007669"/>
    <property type="project" value="UniProtKB-KW"/>
</dbReference>
<keyword evidence="3" id="KW-0479">Metal-binding</keyword>
<dbReference type="GO" id="GO:0016779">
    <property type="term" value="F:nucleotidyltransferase activity"/>
    <property type="evidence" value="ECO:0007669"/>
    <property type="project" value="UniProtKB-ARBA"/>
</dbReference>
<organism evidence="9 10">
    <name type="scientific">Neohortaea acidophila</name>
    <dbReference type="NCBI Taxonomy" id="245834"/>
    <lineage>
        <taxon>Eukaryota</taxon>
        <taxon>Fungi</taxon>
        <taxon>Dikarya</taxon>
        <taxon>Ascomycota</taxon>
        <taxon>Pezizomycotina</taxon>
        <taxon>Dothideomycetes</taxon>
        <taxon>Dothideomycetidae</taxon>
        <taxon>Mycosphaerellales</taxon>
        <taxon>Teratosphaeriaceae</taxon>
        <taxon>Neohortaea</taxon>
    </lineage>
</organism>
<evidence type="ECO:0000256" key="1">
    <source>
        <dbReference type="ARBA" id="ARBA00022490"/>
    </source>
</evidence>
<dbReference type="OrthoDB" id="20872at2759"/>
<keyword evidence="7" id="KW-0501">Molybdenum cofactor biosynthesis</keyword>
<dbReference type="GO" id="GO:0006777">
    <property type="term" value="P:Mo-molybdopterin cofactor biosynthetic process"/>
    <property type="evidence" value="ECO:0007669"/>
    <property type="project" value="UniProtKB-KW"/>
</dbReference>
<dbReference type="InterPro" id="IPR013482">
    <property type="entry name" value="Molybde_CF_guanTrfase"/>
</dbReference>
<evidence type="ECO:0000259" key="8">
    <source>
        <dbReference type="Pfam" id="PF12804"/>
    </source>
</evidence>
<feature type="domain" description="MobA-like NTP transferase" evidence="8">
    <location>
        <begin position="8"/>
        <end position="172"/>
    </location>
</feature>
<keyword evidence="1" id="KW-0963">Cytoplasm</keyword>
<dbReference type="CDD" id="cd02503">
    <property type="entry name" value="MobA"/>
    <property type="match status" value="1"/>
</dbReference>
<evidence type="ECO:0000256" key="7">
    <source>
        <dbReference type="ARBA" id="ARBA00023150"/>
    </source>
</evidence>
<gene>
    <name evidence="9" type="ORF">BDY17DRAFT_92735</name>
</gene>
<keyword evidence="5" id="KW-0460">Magnesium</keyword>
<dbReference type="GeneID" id="54479839"/>
<evidence type="ECO:0000256" key="5">
    <source>
        <dbReference type="ARBA" id="ARBA00022842"/>
    </source>
</evidence>
<reference evidence="9" key="1">
    <citation type="journal article" date="2020" name="Stud. Mycol.">
        <title>101 Dothideomycetes genomes: a test case for predicting lifestyles and emergence of pathogens.</title>
        <authorList>
            <person name="Haridas S."/>
            <person name="Albert R."/>
            <person name="Binder M."/>
            <person name="Bloem J."/>
            <person name="Labutti K."/>
            <person name="Salamov A."/>
            <person name="Andreopoulos B."/>
            <person name="Baker S."/>
            <person name="Barry K."/>
            <person name="Bills G."/>
            <person name="Bluhm B."/>
            <person name="Cannon C."/>
            <person name="Castanera R."/>
            <person name="Culley D."/>
            <person name="Daum C."/>
            <person name="Ezra D."/>
            <person name="Gonzalez J."/>
            <person name="Henrissat B."/>
            <person name="Kuo A."/>
            <person name="Liang C."/>
            <person name="Lipzen A."/>
            <person name="Lutzoni F."/>
            <person name="Magnuson J."/>
            <person name="Mondo S."/>
            <person name="Nolan M."/>
            <person name="Ohm R."/>
            <person name="Pangilinan J."/>
            <person name="Park H.-J."/>
            <person name="Ramirez L."/>
            <person name="Alfaro M."/>
            <person name="Sun H."/>
            <person name="Tritt A."/>
            <person name="Yoshinaga Y."/>
            <person name="Zwiers L.-H."/>
            <person name="Turgeon B."/>
            <person name="Goodwin S."/>
            <person name="Spatafora J."/>
            <person name="Crous P."/>
            <person name="Grigoriev I."/>
        </authorList>
    </citation>
    <scope>NUCLEOTIDE SEQUENCE</scope>
    <source>
        <strain evidence="9">CBS 113389</strain>
    </source>
</reference>
<keyword evidence="2 9" id="KW-0808">Transferase</keyword>
<evidence type="ECO:0000313" key="10">
    <source>
        <dbReference type="Proteomes" id="UP000799767"/>
    </source>
</evidence>
<dbReference type="InterPro" id="IPR025877">
    <property type="entry name" value="MobA-like_NTP_Trfase"/>
</dbReference>
<dbReference type="InterPro" id="IPR029044">
    <property type="entry name" value="Nucleotide-diphossugar_trans"/>
</dbReference>
<dbReference type="PANTHER" id="PTHR19136:SF81">
    <property type="entry name" value="MOLYBDENUM COFACTOR GUANYLYLTRANSFERASE"/>
    <property type="match status" value="1"/>
</dbReference>
<dbReference type="AlphaFoldDB" id="A0A6A6PXH0"/>
<dbReference type="GO" id="GO:0005525">
    <property type="term" value="F:GTP binding"/>
    <property type="evidence" value="ECO:0007669"/>
    <property type="project" value="UniProtKB-KW"/>
</dbReference>
<evidence type="ECO:0000256" key="6">
    <source>
        <dbReference type="ARBA" id="ARBA00023134"/>
    </source>
</evidence>
<proteinExistence type="predicted"/>
<evidence type="ECO:0000256" key="3">
    <source>
        <dbReference type="ARBA" id="ARBA00022723"/>
    </source>
</evidence>
<dbReference type="Proteomes" id="UP000799767">
    <property type="component" value="Unassembled WGS sequence"/>
</dbReference>
<keyword evidence="6" id="KW-0342">GTP-binding</keyword>
<dbReference type="EMBL" id="MU001633">
    <property type="protein sequence ID" value="KAF2484868.1"/>
    <property type="molecule type" value="Genomic_DNA"/>
</dbReference>
<evidence type="ECO:0000256" key="2">
    <source>
        <dbReference type="ARBA" id="ARBA00022679"/>
    </source>
</evidence>
<dbReference type="Gene3D" id="3.90.550.10">
    <property type="entry name" value="Spore Coat Polysaccharide Biosynthesis Protein SpsA, Chain A"/>
    <property type="match status" value="1"/>
</dbReference>
<dbReference type="Pfam" id="PF12804">
    <property type="entry name" value="NTP_transf_3"/>
    <property type="match status" value="1"/>
</dbReference>
<evidence type="ECO:0000256" key="4">
    <source>
        <dbReference type="ARBA" id="ARBA00022741"/>
    </source>
</evidence>
<sequence>MEEHVTNAVILCGGRSTRMGSAKHRLLFPNDAEPMYRQLLARAMVAYPGIQSVYLSLHDPGSATHLDQTPVMGRTIHLLFDEDGDIGPAAGLLAALRTDSHCTWLVVACDYPLISVAELRRLFASFDGRLTCFENMQGWAEPLLGLWGPEALARLHSNVMHGCTGPKVVVQQLKGKTIRALDDRSLLNTNTPGEWSQAAAFAADMNASSS</sequence>